<dbReference type="SUPFAM" id="SSF103007">
    <property type="entry name" value="Hypothetical protein TT1725"/>
    <property type="match status" value="1"/>
</dbReference>
<sequence length="92" mass="10715">MIVSAEVDCIIYEAQSLKEKRAVLKRIKTRLQNEFNIAVSELDFQNLWQRTRLGLVTIASDKVIAEQTMQQALAFIDSFPEIERTETNQEWL</sequence>
<organism evidence="1 2">
    <name type="scientific">Halobacillus litoralis</name>
    <dbReference type="NCBI Taxonomy" id="45668"/>
    <lineage>
        <taxon>Bacteria</taxon>
        <taxon>Bacillati</taxon>
        <taxon>Bacillota</taxon>
        <taxon>Bacilli</taxon>
        <taxon>Bacillales</taxon>
        <taxon>Bacillaceae</taxon>
        <taxon>Halobacillus</taxon>
    </lineage>
</organism>
<dbReference type="PANTHER" id="PTHR36441:SF1">
    <property type="entry name" value="DUF503 DOMAIN-CONTAINING PROTEIN"/>
    <property type="match status" value="1"/>
</dbReference>
<dbReference type="AlphaFoldDB" id="A0A410M8B4"/>
<proteinExistence type="predicted"/>
<dbReference type="OrthoDB" id="9809023at2"/>
<dbReference type="InterPro" id="IPR007546">
    <property type="entry name" value="DUF503"/>
</dbReference>
<dbReference type="KEGG" id="hli:HLI_01460"/>
<evidence type="ECO:0000313" key="2">
    <source>
        <dbReference type="Proteomes" id="UP000287756"/>
    </source>
</evidence>
<dbReference type="PANTHER" id="PTHR36441">
    <property type="entry name" value="HYPOTHETICAL CYTOSOLIC PROTEIN"/>
    <property type="match status" value="1"/>
</dbReference>
<reference evidence="1 2" key="1">
    <citation type="submission" date="2018-01" db="EMBL/GenBank/DDBJ databases">
        <title>The whole genome sequencing and assembly of Halobacillus litoralis ERB031 strain.</title>
        <authorList>
            <person name="Lee S.-J."/>
            <person name="Park M.-K."/>
            <person name="Kim J.-Y."/>
            <person name="Lee Y.-J."/>
            <person name="Yi H."/>
            <person name="Bahn Y.-S."/>
            <person name="Kim J.F."/>
            <person name="Lee D.-W."/>
        </authorList>
    </citation>
    <scope>NUCLEOTIDE SEQUENCE [LARGE SCALE GENOMIC DNA]</scope>
    <source>
        <strain evidence="1 2">ERB 031</strain>
    </source>
</reference>
<dbReference type="Gene3D" id="3.30.70.1120">
    <property type="entry name" value="TT1725-like"/>
    <property type="match status" value="1"/>
</dbReference>
<dbReference type="EMBL" id="CP026118">
    <property type="protein sequence ID" value="QAS50957.1"/>
    <property type="molecule type" value="Genomic_DNA"/>
</dbReference>
<dbReference type="InterPro" id="IPR036746">
    <property type="entry name" value="TT1725-like_sf"/>
</dbReference>
<evidence type="ECO:0000313" key="1">
    <source>
        <dbReference type="EMBL" id="QAS50957.1"/>
    </source>
</evidence>
<accession>A0A410M8B4</accession>
<dbReference type="Proteomes" id="UP000287756">
    <property type="component" value="Chromosome"/>
</dbReference>
<gene>
    <name evidence="1" type="ORF">HLI_01460</name>
</gene>
<protein>
    <submittedName>
        <fullName evidence="1">DUF503 domain-containing protein</fullName>
    </submittedName>
</protein>
<dbReference type="Pfam" id="PF04456">
    <property type="entry name" value="DUF503"/>
    <property type="match status" value="1"/>
</dbReference>
<dbReference type="RefSeq" id="WP_128522722.1">
    <property type="nucleotide sequence ID" value="NZ_CANLVY010000004.1"/>
</dbReference>
<name>A0A410M8B4_9BACI</name>